<organism evidence="2 3">
    <name type="scientific">Dibothriocephalus latus</name>
    <name type="common">Fish tapeworm</name>
    <name type="synonym">Diphyllobothrium latum</name>
    <dbReference type="NCBI Taxonomy" id="60516"/>
    <lineage>
        <taxon>Eukaryota</taxon>
        <taxon>Metazoa</taxon>
        <taxon>Spiralia</taxon>
        <taxon>Lophotrochozoa</taxon>
        <taxon>Platyhelminthes</taxon>
        <taxon>Cestoda</taxon>
        <taxon>Eucestoda</taxon>
        <taxon>Diphyllobothriidea</taxon>
        <taxon>Diphyllobothriidae</taxon>
        <taxon>Dibothriocephalus</taxon>
    </lineage>
</organism>
<keyword evidence="3" id="KW-1185">Reference proteome</keyword>
<name>A0A3P7N429_DIBLA</name>
<evidence type="ECO:0000313" key="2">
    <source>
        <dbReference type="EMBL" id="VDN37115.1"/>
    </source>
</evidence>
<feature type="region of interest" description="Disordered" evidence="1">
    <location>
        <begin position="1"/>
        <end position="46"/>
    </location>
</feature>
<feature type="compositionally biased region" description="Basic and acidic residues" evidence="1">
    <location>
        <begin position="23"/>
        <end position="46"/>
    </location>
</feature>
<accession>A0A3P7N429</accession>
<sequence>MLRRKVTGPEAWSEKMEVEDDAGDHVPREHSLEVTQRRRSARESVS</sequence>
<dbReference type="Proteomes" id="UP000281553">
    <property type="component" value="Unassembled WGS sequence"/>
</dbReference>
<evidence type="ECO:0000313" key="3">
    <source>
        <dbReference type="Proteomes" id="UP000281553"/>
    </source>
</evidence>
<evidence type="ECO:0000256" key="1">
    <source>
        <dbReference type="SAM" id="MobiDB-lite"/>
    </source>
</evidence>
<proteinExistence type="predicted"/>
<gene>
    <name evidence="2" type="ORF">DILT_LOCUS17234</name>
</gene>
<protein>
    <submittedName>
        <fullName evidence="2">Uncharacterized protein</fullName>
    </submittedName>
</protein>
<dbReference type="EMBL" id="UYRU01090250">
    <property type="protein sequence ID" value="VDN37115.1"/>
    <property type="molecule type" value="Genomic_DNA"/>
</dbReference>
<dbReference type="AlphaFoldDB" id="A0A3P7N429"/>
<reference evidence="2 3" key="1">
    <citation type="submission" date="2018-11" db="EMBL/GenBank/DDBJ databases">
        <authorList>
            <consortium name="Pathogen Informatics"/>
        </authorList>
    </citation>
    <scope>NUCLEOTIDE SEQUENCE [LARGE SCALE GENOMIC DNA]</scope>
</reference>
<feature type="non-terminal residue" evidence="2">
    <location>
        <position position="46"/>
    </location>
</feature>